<organism evidence="12">
    <name type="scientific">Theileria annulata</name>
    <dbReference type="NCBI Taxonomy" id="5874"/>
    <lineage>
        <taxon>Eukaryota</taxon>
        <taxon>Sar</taxon>
        <taxon>Alveolata</taxon>
        <taxon>Apicomplexa</taxon>
        <taxon>Aconoidasida</taxon>
        <taxon>Piroplasmida</taxon>
        <taxon>Theileriidae</taxon>
        <taxon>Theileria</taxon>
    </lineage>
</organism>
<keyword evidence="5 11" id="KW-0472">Membrane</keyword>
<keyword evidence="8" id="KW-0456">Lyase</keyword>
<dbReference type="EMBL" id="UIVS01000001">
    <property type="protein sequence ID" value="SVP90503.1"/>
    <property type="molecule type" value="Genomic_DNA"/>
</dbReference>
<protein>
    <submittedName>
        <fullName evidence="12">Phosphatidylserine decarboxylase, putative</fullName>
    </submittedName>
</protein>
<evidence type="ECO:0000256" key="10">
    <source>
        <dbReference type="ARBA" id="ARBA00023317"/>
    </source>
</evidence>
<dbReference type="GO" id="GO:0008654">
    <property type="term" value="P:phospholipid biosynthetic process"/>
    <property type="evidence" value="ECO:0007669"/>
    <property type="project" value="UniProtKB-KW"/>
</dbReference>
<evidence type="ECO:0000256" key="8">
    <source>
        <dbReference type="ARBA" id="ARBA00023239"/>
    </source>
</evidence>
<reference evidence="12" key="1">
    <citation type="submission" date="2018-07" db="EMBL/GenBank/DDBJ databases">
        <authorList>
            <person name="Quirk P.G."/>
            <person name="Krulwich T.A."/>
        </authorList>
    </citation>
    <scope>NUCLEOTIDE SEQUENCE</scope>
    <source>
        <strain evidence="12">Anand</strain>
    </source>
</reference>
<dbReference type="InterPro" id="IPR033175">
    <property type="entry name" value="PSD-A"/>
</dbReference>
<keyword evidence="2" id="KW-0444">Lipid biosynthesis</keyword>
<dbReference type="PANTHER" id="PTHR35809:SF1">
    <property type="entry name" value="ARCHAETIDYLSERINE DECARBOXYLASE PROENZYME-RELATED"/>
    <property type="match status" value="1"/>
</dbReference>
<evidence type="ECO:0000256" key="6">
    <source>
        <dbReference type="ARBA" id="ARBA00023145"/>
    </source>
</evidence>
<keyword evidence="3" id="KW-0210">Decarboxylase</keyword>
<accession>A0A3B0MKB1</accession>
<evidence type="ECO:0000256" key="3">
    <source>
        <dbReference type="ARBA" id="ARBA00022793"/>
    </source>
</evidence>
<evidence type="ECO:0000313" key="12">
    <source>
        <dbReference type="EMBL" id="SVP90503.1"/>
    </source>
</evidence>
<keyword evidence="4" id="KW-0443">Lipid metabolism</keyword>
<dbReference type="NCBIfam" id="NF003685">
    <property type="entry name" value="PRK05305.2-5"/>
    <property type="match status" value="1"/>
</dbReference>
<evidence type="ECO:0000256" key="4">
    <source>
        <dbReference type="ARBA" id="ARBA00023098"/>
    </source>
</evidence>
<gene>
    <name evidence="12" type="ORF">TAV_000121300</name>
</gene>
<dbReference type="GO" id="GO:0004609">
    <property type="term" value="F:phosphatidylserine decarboxylase activity"/>
    <property type="evidence" value="ECO:0007669"/>
    <property type="project" value="InterPro"/>
</dbReference>
<dbReference type="InterPro" id="IPR003817">
    <property type="entry name" value="PS_Dcarbxylase"/>
</dbReference>
<dbReference type="VEuPathDB" id="PiroplasmaDB:TA09760"/>
<keyword evidence="6" id="KW-0865">Zymogen</keyword>
<evidence type="ECO:0000256" key="1">
    <source>
        <dbReference type="ARBA" id="ARBA00022475"/>
    </source>
</evidence>
<dbReference type="PANTHER" id="PTHR35809">
    <property type="entry name" value="ARCHAETIDYLSERINE DECARBOXYLASE PROENZYME-RELATED"/>
    <property type="match status" value="1"/>
</dbReference>
<keyword evidence="11" id="KW-0812">Transmembrane</keyword>
<dbReference type="AlphaFoldDB" id="A0A3B0MKB1"/>
<feature type="transmembrane region" description="Helical" evidence="11">
    <location>
        <begin position="12"/>
        <end position="45"/>
    </location>
</feature>
<evidence type="ECO:0000256" key="9">
    <source>
        <dbReference type="ARBA" id="ARBA00023264"/>
    </source>
</evidence>
<keyword evidence="1" id="KW-1003">Cell membrane</keyword>
<keyword evidence="11" id="KW-1133">Transmembrane helix</keyword>
<dbReference type="Pfam" id="PF02666">
    <property type="entry name" value="PS_Dcarbxylase"/>
    <property type="match status" value="1"/>
</dbReference>
<evidence type="ECO:0000256" key="7">
    <source>
        <dbReference type="ARBA" id="ARBA00023209"/>
    </source>
</evidence>
<keyword evidence="7" id="KW-0594">Phospholipid biosynthesis</keyword>
<keyword evidence="10" id="KW-0670">Pyruvate</keyword>
<evidence type="ECO:0000256" key="11">
    <source>
        <dbReference type="SAM" id="Phobius"/>
    </source>
</evidence>
<proteinExistence type="inferred from homology"/>
<evidence type="ECO:0000256" key="2">
    <source>
        <dbReference type="ARBA" id="ARBA00022516"/>
    </source>
</evidence>
<sequence length="224" mass="24928">MVYSPVSTHGFIYLGLLSLSVSLSLLFSYYVAFFLFVVLVFVVYFFRDPKRTVPCDDSLVLSPADGLVTSVELVKSPLGDGTTLTRVAVFLNVFNVHVNRSPVTGVVKSVEYLKGKFLNTLDEDSVTKNEMIRTVFKSTHGNHTFIVEQLAGLIARRVVCDLNPNNTVKLGSRMGIIKFGSRVNTFVPKEMKVLVSKGQKVKAGETIFAYMDPNTKEPLKYRVC</sequence>
<evidence type="ECO:0000256" key="5">
    <source>
        <dbReference type="ARBA" id="ARBA00023136"/>
    </source>
</evidence>
<name>A0A3B0MKB1_THEAN</name>
<keyword evidence="9" id="KW-1208">Phospholipid metabolism</keyword>
<dbReference type="HAMAP" id="MF_00664">
    <property type="entry name" value="PS_decarb_PSD_A"/>
    <property type="match status" value="1"/>
</dbReference>